<dbReference type="InterPro" id="IPR006612">
    <property type="entry name" value="THAP_Znf"/>
</dbReference>
<evidence type="ECO:0000256" key="6">
    <source>
        <dbReference type="SAM" id="Coils"/>
    </source>
</evidence>
<proteinExistence type="predicted"/>
<dbReference type="EMBL" id="HBUE01250497">
    <property type="protein sequence ID" value="CAG6554020.1"/>
    <property type="molecule type" value="Transcribed_RNA"/>
</dbReference>
<dbReference type="PANTHER" id="PTHR46600:SF11">
    <property type="entry name" value="THAP DOMAIN-CONTAINING PROTEIN 10"/>
    <property type="match status" value="1"/>
</dbReference>
<dbReference type="InterPro" id="IPR026516">
    <property type="entry name" value="THAP1/10"/>
</dbReference>
<dbReference type="GO" id="GO:0008270">
    <property type="term" value="F:zinc ion binding"/>
    <property type="evidence" value="ECO:0007669"/>
    <property type="project" value="UniProtKB-KW"/>
</dbReference>
<evidence type="ECO:0000256" key="3">
    <source>
        <dbReference type="ARBA" id="ARBA00022833"/>
    </source>
</evidence>
<dbReference type="PROSITE" id="PS50950">
    <property type="entry name" value="ZF_THAP"/>
    <property type="match status" value="1"/>
</dbReference>
<sequence length="438" mass="49794">MAICRVKGCKSTRSNPNVTLHKFPKDPNVRDKWLKFCGCADGQNLFVCFLHFRENDYEHIFMQNAKKNLQKSAVPSIRVPAVESARDNRVSCRNRKKLVVELLEADAIRSKEAADYQKLIHEVYEPLSPFDWFPSVSVTDPAIVRPESVGVTSASRSPAVDVSLPVPAIEQPESVFLTSGCRSPADDAAIVRPESVGLTSGCLNLTSYHPANLSEDLSMMEPLDDSCLTSSTYEAMDTSGLQLLCDAISFTDLTANTSEQLPREKLSGYVPVKRGTVQKIKLQNYNHRRTIHNLRAELKERDKLIRSLRRESERKSKDLELLRTQIADCSASHEQLIRIEVYKAFGKIFTKNQIDLILELKKKVKWTDEEIKLAFALRYHSQPAYEMVRKELKIPLPCLRRLREFASGINMRGGVLFDVLSEKKSREKIRTQQEPEKN</sequence>
<feature type="coiled-coil region" evidence="6">
    <location>
        <begin position="291"/>
        <end position="325"/>
    </location>
</feature>
<dbReference type="Pfam" id="PF12017">
    <property type="entry name" value="Tnp_P_element"/>
    <property type="match status" value="1"/>
</dbReference>
<evidence type="ECO:0000256" key="5">
    <source>
        <dbReference type="PROSITE-ProRule" id="PRU00309"/>
    </source>
</evidence>
<evidence type="ECO:0000313" key="8">
    <source>
        <dbReference type="EMBL" id="CAG6554020.1"/>
    </source>
</evidence>
<keyword evidence="2 5" id="KW-0863">Zinc-finger</keyword>
<dbReference type="InterPro" id="IPR038441">
    <property type="entry name" value="THAP_Znf_sf"/>
</dbReference>
<evidence type="ECO:0000256" key="4">
    <source>
        <dbReference type="ARBA" id="ARBA00023125"/>
    </source>
</evidence>
<dbReference type="Gene3D" id="6.20.210.20">
    <property type="entry name" value="THAP domain"/>
    <property type="match status" value="1"/>
</dbReference>
<keyword evidence="6" id="KW-0175">Coiled coil</keyword>
<keyword evidence="3" id="KW-0862">Zinc</keyword>
<dbReference type="SMART" id="SM00980">
    <property type="entry name" value="THAP"/>
    <property type="match status" value="1"/>
</dbReference>
<evidence type="ECO:0000256" key="2">
    <source>
        <dbReference type="ARBA" id="ARBA00022771"/>
    </source>
</evidence>
<reference evidence="8" key="1">
    <citation type="submission" date="2021-05" db="EMBL/GenBank/DDBJ databases">
        <authorList>
            <person name="Alioto T."/>
            <person name="Alioto T."/>
            <person name="Gomez Garrido J."/>
        </authorList>
    </citation>
    <scope>NUCLEOTIDE SEQUENCE</scope>
</reference>
<dbReference type="InterPro" id="IPR021896">
    <property type="entry name" value="THAP9-like_HTH"/>
</dbReference>
<evidence type="ECO:0000259" key="7">
    <source>
        <dbReference type="PROSITE" id="PS50950"/>
    </source>
</evidence>
<dbReference type="SMART" id="SM00692">
    <property type="entry name" value="DM3"/>
    <property type="match status" value="1"/>
</dbReference>
<dbReference type="GO" id="GO:0043565">
    <property type="term" value="F:sequence-specific DNA binding"/>
    <property type="evidence" value="ECO:0007669"/>
    <property type="project" value="InterPro"/>
</dbReference>
<feature type="domain" description="THAP-type" evidence="7">
    <location>
        <begin position="1"/>
        <end position="78"/>
    </location>
</feature>
<keyword evidence="4 5" id="KW-0238">DNA-binding</keyword>
<dbReference type="Pfam" id="PF05485">
    <property type="entry name" value="THAP"/>
    <property type="match status" value="1"/>
</dbReference>
<keyword evidence="1" id="KW-0479">Metal-binding</keyword>
<dbReference type="AlphaFoldDB" id="A0A8D8N736"/>
<name>A0A8D8N736_CULPI</name>
<protein>
    <submittedName>
        <fullName evidence="8">(northern house mosquito) hypothetical protein</fullName>
    </submittedName>
</protein>
<organism evidence="8">
    <name type="scientific">Culex pipiens</name>
    <name type="common">House mosquito</name>
    <dbReference type="NCBI Taxonomy" id="7175"/>
    <lineage>
        <taxon>Eukaryota</taxon>
        <taxon>Metazoa</taxon>
        <taxon>Ecdysozoa</taxon>
        <taxon>Arthropoda</taxon>
        <taxon>Hexapoda</taxon>
        <taxon>Insecta</taxon>
        <taxon>Pterygota</taxon>
        <taxon>Neoptera</taxon>
        <taxon>Endopterygota</taxon>
        <taxon>Diptera</taxon>
        <taxon>Nematocera</taxon>
        <taxon>Culicoidea</taxon>
        <taxon>Culicidae</taxon>
        <taxon>Culicinae</taxon>
        <taxon>Culicini</taxon>
        <taxon>Culex</taxon>
        <taxon>Culex</taxon>
    </lineage>
</organism>
<dbReference type="EMBL" id="HBUE01145631">
    <property type="protein sequence ID" value="CAG6502777.1"/>
    <property type="molecule type" value="Transcribed_RNA"/>
</dbReference>
<accession>A0A8D8N736</accession>
<dbReference type="SUPFAM" id="SSF57716">
    <property type="entry name" value="Glucocorticoid receptor-like (DNA-binding domain)"/>
    <property type="match status" value="1"/>
</dbReference>
<dbReference type="PANTHER" id="PTHR46600">
    <property type="entry name" value="THAP DOMAIN-CONTAINING"/>
    <property type="match status" value="1"/>
</dbReference>
<evidence type="ECO:0000256" key="1">
    <source>
        <dbReference type="ARBA" id="ARBA00022723"/>
    </source>
</evidence>